<keyword evidence="11" id="KW-0472">Membrane</keyword>
<dbReference type="AlphaFoldDB" id="A0A381YZG3"/>
<organism evidence="18">
    <name type="scientific">marine metagenome</name>
    <dbReference type="NCBI Taxonomy" id="408172"/>
    <lineage>
        <taxon>unclassified sequences</taxon>
        <taxon>metagenomes</taxon>
        <taxon>ecological metagenomes</taxon>
    </lineage>
</organism>
<evidence type="ECO:0000256" key="5">
    <source>
        <dbReference type="ARBA" id="ARBA00022692"/>
    </source>
</evidence>
<evidence type="ECO:0000256" key="12">
    <source>
        <dbReference type="ARBA" id="ARBA00023137"/>
    </source>
</evidence>
<dbReference type="GO" id="GO:0005886">
    <property type="term" value="C:plasma membrane"/>
    <property type="evidence" value="ECO:0007669"/>
    <property type="project" value="UniProtKB-SubCell"/>
</dbReference>
<sequence length="719" mass="70259">MQIWTVPTSGTYYFEVSGAQGGSQNSSYYGGYGAKITGQINLNAGQQLLISIGQKGSDDGDSPGGGGGTVVALGNSYTSAEPLFVAGGGGGRSQNGSANYAAINGQSGTSGGNSSGAGNAGTNGNGASYQGHGSNSGGGAGFFTGSGSSTGTGSHARGFRQGYRGSTLAGPYGGFGGGGAGSNSNADWDKAGGGGYSGGNHAYDAGQGGGGGSFYATTISNATISGGSSAPNIGHGIVRIGPLGSFNTDGGSSSTVQLSNCNKTGADGPSQSDCNNYYSGTDLDGDVTVSSGMQIWTVPTSGTYYFEVSGAQGGSQNSSYYGGYGAKITGQINLNAGQQLLISIGQKGSDDGDSPGGGGGTVVALGNSYTSAEPLFVAGGGGGRSQNGSANYAAINGQSGTSGGNSSGAGNAGTNGNGASYQGHGSNSGGGAGFFTGSGSSTGTGSHARGFRQGYRGSTLAGPYGGFGGGGAGSNSNADWDKAGGGGYSGGNHAYDAGQGGGGGSFYATTISNATISGGSSAPNIGHGYVHITIPSEEQEEQEEPPSYTETGTINLSGNTNTYGATVTFDGAIVNGSGKIVCSNNIIFTNSSIVYGDVEIISGGEILIENSSLGTTVENLINSVIIYGATGLKLENGTVYGLSIIADGETSLNSSNYYGALYNEASEFEVTSSILTGSVVSSSGINVINSTITKGSLPPIYGTLYGFEGMVVRGSYLEY</sequence>
<evidence type="ECO:0000313" key="18">
    <source>
        <dbReference type="EMBL" id="SVA81983.1"/>
    </source>
</evidence>
<dbReference type="EMBL" id="UINC01019368">
    <property type="protein sequence ID" value="SVA81983.1"/>
    <property type="molecule type" value="Genomic_DNA"/>
</dbReference>
<evidence type="ECO:0000256" key="4">
    <source>
        <dbReference type="ARBA" id="ARBA00022679"/>
    </source>
</evidence>
<evidence type="ECO:0000256" key="6">
    <source>
        <dbReference type="ARBA" id="ARBA00022729"/>
    </source>
</evidence>
<reference evidence="18" key="1">
    <citation type="submission" date="2018-05" db="EMBL/GenBank/DDBJ databases">
        <authorList>
            <person name="Lanie J.A."/>
            <person name="Ng W.-L."/>
            <person name="Kazmierczak K.M."/>
            <person name="Andrzejewski T.M."/>
            <person name="Davidsen T.M."/>
            <person name="Wayne K.J."/>
            <person name="Tettelin H."/>
            <person name="Glass J.I."/>
            <person name="Rusch D."/>
            <person name="Podicherti R."/>
            <person name="Tsui H.-C.T."/>
            <person name="Winkler M.E."/>
        </authorList>
    </citation>
    <scope>NUCLEOTIDE SEQUENCE</scope>
</reference>
<evidence type="ECO:0000259" key="17">
    <source>
        <dbReference type="Pfam" id="PF12810"/>
    </source>
</evidence>
<accession>A0A381YZG3</accession>
<evidence type="ECO:0000256" key="15">
    <source>
        <dbReference type="ARBA" id="ARBA00023180"/>
    </source>
</evidence>
<dbReference type="GO" id="GO:0004714">
    <property type="term" value="F:transmembrane receptor protein tyrosine kinase activity"/>
    <property type="evidence" value="ECO:0007669"/>
    <property type="project" value="UniProtKB-EC"/>
</dbReference>
<keyword evidence="15" id="KW-0325">Glycoprotein</keyword>
<evidence type="ECO:0000256" key="13">
    <source>
        <dbReference type="ARBA" id="ARBA00023157"/>
    </source>
</evidence>
<keyword evidence="3" id="KW-1003">Cell membrane</keyword>
<dbReference type="PANTHER" id="PTHR31535:SF3">
    <property type="entry name" value="REGULATORY PROTEIN ZESTE"/>
    <property type="match status" value="1"/>
</dbReference>
<keyword evidence="8" id="KW-0418">Kinase</keyword>
<dbReference type="EC" id="2.7.10.1" evidence="2"/>
<evidence type="ECO:0000256" key="2">
    <source>
        <dbReference type="ARBA" id="ARBA00011902"/>
    </source>
</evidence>
<dbReference type="GO" id="GO:0005524">
    <property type="term" value="F:ATP binding"/>
    <property type="evidence" value="ECO:0007669"/>
    <property type="project" value="UniProtKB-KW"/>
</dbReference>
<evidence type="ECO:0000256" key="7">
    <source>
        <dbReference type="ARBA" id="ARBA00022741"/>
    </source>
</evidence>
<keyword evidence="5" id="KW-0812">Transmembrane</keyword>
<feature type="compositionally biased region" description="Gly residues" evidence="16">
    <location>
        <begin position="401"/>
        <end position="416"/>
    </location>
</feature>
<name>A0A381YZG3_9ZZZZ</name>
<protein>
    <recommendedName>
        <fullName evidence="2">receptor protein-tyrosine kinase</fullName>
        <ecNumber evidence="2">2.7.10.1</ecNumber>
    </recommendedName>
</protein>
<feature type="domain" description="ALK/LTK-like glycine-rich" evidence="17">
    <location>
        <begin position="300"/>
        <end position="534"/>
    </location>
</feature>
<keyword evidence="7" id="KW-0547">Nucleotide-binding</keyword>
<keyword evidence="12" id="KW-0829">Tyrosine-protein kinase</keyword>
<feature type="compositionally biased region" description="Gly residues" evidence="16">
    <location>
        <begin position="109"/>
        <end position="124"/>
    </location>
</feature>
<evidence type="ECO:0000256" key="11">
    <source>
        <dbReference type="ARBA" id="ARBA00023136"/>
    </source>
</evidence>
<proteinExistence type="predicted"/>
<evidence type="ECO:0000256" key="10">
    <source>
        <dbReference type="ARBA" id="ARBA00022989"/>
    </source>
</evidence>
<evidence type="ECO:0000256" key="3">
    <source>
        <dbReference type="ARBA" id="ARBA00022475"/>
    </source>
</evidence>
<dbReference type="InterPro" id="IPR055163">
    <property type="entry name" value="ALK/LTK-like_GRD"/>
</dbReference>
<evidence type="ECO:0000256" key="9">
    <source>
        <dbReference type="ARBA" id="ARBA00022840"/>
    </source>
</evidence>
<evidence type="ECO:0000256" key="16">
    <source>
        <dbReference type="SAM" id="MobiDB-lite"/>
    </source>
</evidence>
<keyword evidence="14" id="KW-0675">Receptor</keyword>
<evidence type="ECO:0000256" key="14">
    <source>
        <dbReference type="ARBA" id="ARBA00023170"/>
    </source>
</evidence>
<dbReference type="Pfam" id="PF12810">
    <property type="entry name" value="ALK_LTK_GRD"/>
    <property type="match status" value="1"/>
</dbReference>
<keyword evidence="6" id="KW-0732">Signal</keyword>
<evidence type="ECO:0000256" key="8">
    <source>
        <dbReference type="ARBA" id="ARBA00022777"/>
    </source>
</evidence>
<feature type="region of interest" description="Disordered" evidence="16">
    <location>
        <begin position="109"/>
        <end position="162"/>
    </location>
</feature>
<dbReference type="PANTHER" id="PTHR31535">
    <property type="match status" value="1"/>
</dbReference>
<feature type="compositionally biased region" description="Gly residues" evidence="16">
    <location>
        <begin position="134"/>
        <end position="150"/>
    </location>
</feature>
<gene>
    <name evidence="18" type="ORF">METZ01_LOCUS134837</name>
</gene>
<keyword evidence="13" id="KW-1015">Disulfide bond</keyword>
<evidence type="ECO:0000256" key="1">
    <source>
        <dbReference type="ARBA" id="ARBA00004251"/>
    </source>
</evidence>
<feature type="compositionally biased region" description="Gly residues" evidence="16">
    <location>
        <begin position="426"/>
        <end position="442"/>
    </location>
</feature>
<feature type="region of interest" description="Disordered" evidence="16">
    <location>
        <begin position="401"/>
        <end position="454"/>
    </location>
</feature>
<keyword evidence="4" id="KW-0808">Transferase</keyword>
<comment type="subcellular location">
    <subcellularLocation>
        <location evidence="1">Cell membrane</location>
        <topology evidence="1">Single-pass type I membrane protein</topology>
    </subcellularLocation>
</comment>
<keyword evidence="9" id="KW-0067">ATP-binding</keyword>
<keyword evidence="10" id="KW-1133">Transmembrane helix</keyword>